<reference evidence="3" key="1">
    <citation type="submission" date="2022-11" db="EMBL/GenBank/DDBJ databases">
        <title>Isolation and characterization of PLA-degrading bacterium Massilia sp. from Antarctic soil.</title>
        <authorList>
            <person name="Sato K."/>
            <person name="Gomez-Fuentes C."/>
            <person name="Ahmad S.A."/>
            <person name="Zulkharnain A."/>
        </authorList>
    </citation>
    <scope>NUCLEOTIDE SEQUENCE</scope>
    <source>
        <strain evidence="3">N-3</strain>
    </source>
</reference>
<evidence type="ECO:0000313" key="4">
    <source>
        <dbReference type="Proteomes" id="UP001163336"/>
    </source>
</evidence>
<sequence>MTARRFILLVLTIFALQLSWTAVAAYCEHESGRAAQHFGHHSSDADLHQASTDAKDPSSGSVKKSTLHSHCASCAHATLALDALPSVIWVLTAASVAPQASTLAYSSSYSARPERPQWFSVV</sequence>
<organism evidence="3 4">
    <name type="scientific">Massilia varians</name>
    <dbReference type="NCBI Taxonomy" id="457921"/>
    <lineage>
        <taxon>Bacteria</taxon>
        <taxon>Pseudomonadati</taxon>
        <taxon>Pseudomonadota</taxon>
        <taxon>Betaproteobacteria</taxon>
        <taxon>Burkholderiales</taxon>
        <taxon>Oxalobacteraceae</taxon>
        <taxon>Telluria group</taxon>
        <taxon>Massilia</taxon>
    </lineage>
</organism>
<dbReference type="Proteomes" id="UP001163336">
    <property type="component" value="Chromosome"/>
</dbReference>
<dbReference type="RefSeq" id="WP_281907645.1">
    <property type="nucleotide sequence ID" value="NZ_AP026966.1"/>
</dbReference>
<protein>
    <recommendedName>
        <fullName evidence="5">Cobalt transporter</fullName>
    </recommendedName>
</protein>
<evidence type="ECO:0000256" key="1">
    <source>
        <dbReference type="SAM" id="MobiDB-lite"/>
    </source>
</evidence>
<gene>
    <name evidence="3" type="ORF">MasN3_25900</name>
</gene>
<proteinExistence type="predicted"/>
<dbReference type="EMBL" id="AP026966">
    <property type="protein sequence ID" value="BDT59096.1"/>
    <property type="molecule type" value="Genomic_DNA"/>
</dbReference>
<feature type="signal peptide" evidence="2">
    <location>
        <begin position="1"/>
        <end position="24"/>
    </location>
</feature>
<evidence type="ECO:0000313" key="3">
    <source>
        <dbReference type="EMBL" id="BDT59096.1"/>
    </source>
</evidence>
<accession>A0ABN6TFY3</accession>
<dbReference type="Pfam" id="PF11162">
    <property type="entry name" value="DUF2946"/>
    <property type="match status" value="1"/>
</dbReference>
<evidence type="ECO:0008006" key="5">
    <source>
        <dbReference type="Google" id="ProtNLM"/>
    </source>
</evidence>
<keyword evidence="4" id="KW-1185">Reference proteome</keyword>
<feature type="chain" id="PRO_5045471257" description="Cobalt transporter" evidence="2">
    <location>
        <begin position="25"/>
        <end position="122"/>
    </location>
</feature>
<feature type="region of interest" description="Disordered" evidence="1">
    <location>
        <begin position="38"/>
        <end position="65"/>
    </location>
</feature>
<evidence type="ECO:0000256" key="2">
    <source>
        <dbReference type="SAM" id="SignalP"/>
    </source>
</evidence>
<keyword evidence="2" id="KW-0732">Signal</keyword>
<dbReference type="InterPro" id="IPR021333">
    <property type="entry name" value="DUF2946"/>
</dbReference>
<name>A0ABN6TFY3_9BURK</name>